<keyword evidence="13" id="KW-0670">Pyruvate</keyword>
<dbReference type="GO" id="GO:0008964">
    <property type="term" value="F:phosphoenolpyruvate carboxylase activity"/>
    <property type="evidence" value="ECO:0007669"/>
    <property type="project" value="UniProtKB-UniRule"/>
</dbReference>
<dbReference type="RefSeq" id="WP_296938667.1">
    <property type="nucleotide sequence ID" value="NZ_LT599032.1"/>
</dbReference>
<evidence type="ECO:0000256" key="12">
    <source>
        <dbReference type="PROSITE-ProRule" id="PRU10112"/>
    </source>
</evidence>
<dbReference type="SUPFAM" id="SSF51621">
    <property type="entry name" value="Phosphoenolpyruvate/pyruvate domain"/>
    <property type="match status" value="1"/>
</dbReference>
<evidence type="ECO:0000256" key="11">
    <source>
        <dbReference type="PROSITE-ProRule" id="PRU10111"/>
    </source>
</evidence>
<evidence type="ECO:0000256" key="6">
    <source>
        <dbReference type="ARBA" id="ARBA00022842"/>
    </source>
</evidence>
<dbReference type="PROSITE" id="PS00393">
    <property type="entry name" value="PEPCASE_2"/>
    <property type="match status" value="1"/>
</dbReference>
<comment type="subunit">
    <text evidence="10">Homotetramer.</text>
</comment>
<evidence type="ECO:0000256" key="9">
    <source>
        <dbReference type="ARBA" id="ARBA00048995"/>
    </source>
</evidence>
<evidence type="ECO:0000313" key="13">
    <source>
        <dbReference type="EMBL" id="SBV93096.1"/>
    </source>
</evidence>
<feature type="active site" evidence="10 12">
    <location>
        <position position="546"/>
    </location>
</feature>
<evidence type="ECO:0000256" key="8">
    <source>
        <dbReference type="ARBA" id="ARBA00023300"/>
    </source>
</evidence>
<dbReference type="PROSITE" id="PS00781">
    <property type="entry name" value="PEPCASE_1"/>
    <property type="match status" value="1"/>
</dbReference>
<dbReference type="InterPro" id="IPR018129">
    <property type="entry name" value="PEP_COase_Lys_AS"/>
</dbReference>
<dbReference type="PRINTS" id="PR00150">
    <property type="entry name" value="PEPCARBXLASE"/>
</dbReference>
<comment type="similarity">
    <text evidence="3 10">Belongs to the PEPCase type 1 family.</text>
</comment>
<proteinExistence type="inferred from homology"/>
<keyword evidence="8 10" id="KW-0120">Carbon dioxide fixation</keyword>
<comment type="function">
    <text evidence="2 10">Forms oxaloacetate, a four-carbon dicarboxylic acid source for the tricarboxylic acid cycle.</text>
</comment>
<comment type="cofactor">
    <cofactor evidence="1 10">
        <name>Mg(2+)</name>
        <dbReference type="ChEBI" id="CHEBI:18420"/>
    </cofactor>
</comment>
<evidence type="ECO:0000256" key="5">
    <source>
        <dbReference type="ARBA" id="ARBA00022419"/>
    </source>
</evidence>
<keyword evidence="7 10" id="KW-0456">Lyase</keyword>
<dbReference type="GO" id="GO:0015977">
    <property type="term" value="P:carbon fixation"/>
    <property type="evidence" value="ECO:0007669"/>
    <property type="project" value="UniProtKB-UniRule"/>
</dbReference>
<comment type="catalytic activity">
    <reaction evidence="9 10">
        <text>oxaloacetate + phosphate = phosphoenolpyruvate + hydrogencarbonate</text>
        <dbReference type="Rhea" id="RHEA:28370"/>
        <dbReference type="ChEBI" id="CHEBI:16452"/>
        <dbReference type="ChEBI" id="CHEBI:17544"/>
        <dbReference type="ChEBI" id="CHEBI:43474"/>
        <dbReference type="ChEBI" id="CHEBI:58702"/>
        <dbReference type="EC" id="4.1.1.31"/>
    </reaction>
</comment>
<dbReference type="InterPro" id="IPR021135">
    <property type="entry name" value="PEP_COase"/>
</dbReference>
<dbReference type="InterPro" id="IPR033129">
    <property type="entry name" value="PEPCASE_His_AS"/>
</dbReference>
<dbReference type="AlphaFoldDB" id="A0A212J0V0"/>
<dbReference type="GO" id="GO:0006107">
    <property type="term" value="P:oxaloacetate metabolic process"/>
    <property type="evidence" value="ECO:0007669"/>
    <property type="project" value="UniProtKB-UniRule"/>
</dbReference>
<dbReference type="HAMAP" id="MF_00595">
    <property type="entry name" value="PEPcase_type1"/>
    <property type="match status" value="1"/>
</dbReference>
<protein>
    <recommendedName>
        <fullName evidence="5 10">Phosphoenolpyruvate carboxylase</fullName>
        <shortName evidence="10">PEPC</shortName>
        <shortName evidence="10">PEPCase</shortName>
        <ecNumber evidence="4 10">4.1.1.31</ecNumber>
    </recommendedName>
</protein>
<dbReference type="EC" id="4.1.1.31" evidence="4 10"/>
<evidence type="ECO:0000256" key="3">
    <source>
        <dbReference type="ARBA" id="ARBA00008346"/>
    </source>
</evidence>
<evidence type="ECO:0000256" key="2">
    <source>
        <dbReference type="ARBA" id="ARBA00003670"/>
    </source>
</evidence>
<name>A0A212J0V0_9BACT</name>
<dbReference type="GO" id="GO:0000287">
    <property type="term" value="F:magnesium ion binding"/>
    <property type="evidence" value="ECO:0007669"/>
    <property type="project" value="UniProtKB-UniRule"/>
</dbReference>
<dbReference type="NCBIfam" id="NF000584">
    <property type="entry name" value="PRK00009.1"/>
    <property type="match status" value="1"/>
</dbReference>
<dbReference type="InterPro" id="IPR022805">
    <property type="entry name" value="PEP_COase_bac/pln-type"/>
</dbReference>
<gene>
    <name evidence="10 13" type="primary">ppc</name>
    <name evidence="13" type="ORF">KL86DYS1_10779</name>
</gene>
<accession>A0A212J0V0</accession>
<organism evidence="13">
    <name type="scientific">uncultured Dysgonomonas sp</name>
    <dbReference type="NCBI Taxonomy" id="206096"/>
    <lineage>
        <taxon>Bacteria</taxon>
        <taxon>Pseudomonadati</taxon>
        <taxon>Bacteroidota</taxon>
        <taxon>Bacteroidia</taxon>
        <taxon>Bacteroidales</taxon>
        <taxon>Dysgonomonadaceae</taxon>
        <taxon>Dysgonomonas</taxon>
        <taxon>environmental samples</taxon>
    </lineage>
</organism>
<dbReference type="GO" id="GO:0006099">
    <property type="term" value="P:tricarboxylic acid cycle"/>
    <property type="evidence" value="ECO:0007669"/>
    <property type="project" value="InterPro"/>
</dbReference>
<dbReference type="GO" id="GO:0005829">
    <property type="term" value="C:cytosol"/>
    <property type="evidence" value="ECO:0007669"/>
    <property type="project" value="TreeGrafter"/>
</dbReference>
<dbReference type="InterPro" id="IPR015813">
    <property type="entry name" value="Pyrv/PenolPyrv_kinase-like_dom"/>
</dbReference>
<evidence type="ECO:0000256" key="4">
    <source>
        <dbReference type="ARBA" id="ARBA00012305"/>
    </source>
</evidence>
<dbReference type="PANTHER" id="PTHR30523:SF6">
    <property type="entry name" value="PHOSPHOENOLPYRUVATE CARBOXYLASE"/>
    <property type="match status" value="1"/>
</dbReference>
<keyword evidence="6 10" id="KW-0460">Magnesium</keyword>
<dbReference type="EMBL" id="FLUM01000001">
    <property type="protein sequence ID" value="SBV93096.1"/>
    <property type="molecule type" value="Genomic_DNA"/>
</dbReference>
<evidence type="ECO:0000256" key="10">
    <source>
        <dbReference type="HAMAP-Rule" id="MF_00595"/>
    </source>
</evidence>
<dbReference type="Pfam" id="PF00311">
    <property type="entry name" value="PEPcase"/>
    <property type="match status" value="1"/>
</dbReference>
<reference evidence="13" key="1">
    <citation type="submission" date="2016-04" db="EMBL/GenBank/DDBJ databases">
        <authorList>
            <person name="Evans L.H."/>
            <person name="Alamgir A."/>
            <person name="Owens N."/>
            <person name="Weber N.D."/>
            <person name="Virtaneva K."/>
            <person name="Barbian K."/>
            <person name="Babar A."/>
            <person name="Rosenke K."/>
        </authorList>
    </citation>
    <scope>NUCLEOTIDE SEQUENCE</scope>
    <source>
        <strain evidence="13">86-1</strain>
    </source>
</reference>
<dbReference type="PANTHER" id="PTHR30523">
    <property type="entry name" value="PHOSPHOENOLPYRUVATE CARBOXYLASE"/>
    <property type="match status" value="1"/>
</dbReference>
<dbReference type="Gene3D" id="1.20.1440.90">
    <property type="entry name" value="Phosphoenolpyruvate/pyruvate domain"/>
    <property type="match status" value="1"/>
</dbReference>
<evidence type="ECO:0000256" key="7">
    <source>
        <dbReference type="ARBA" id="ARBA00023239"/>
    </source>
</evidence>
<evidence type="ECO:0000256" key="1">
    <source>
        <dbReference type="ARBA" id="ARBA00001946"/>
    </source>
</evidence>
<sequence>MSNLQQSLMHNNIKLLGDMLGKTIGEAKGKDMVDLIETVRRLSKASHSGDIEAHKSLVKTLQNLKDEEFLPVARSFNQFLNLTNTAEQYNSVSPHAQGAENPVNFPDIYKKLKDANLSDEAIIKAIENISIDLVLTAHPTEINRRSLINNLNQVDHCLALLDHDDLANYQKVQILRRLKQLIAQYWYTDEIRQKRPTPNEEAKWGYEVVENSLWKAVPAYIRELDEQIKNTIPYRLPVDARPIHFSSWMGGDRDGNPNVTAKITHEVLLDSRKRAAKLFLEDVEVLVKELSMATCTTEFRDYIKDYEIQEPYRELMKRLRTRLKNTVAYLDARIEGKNPERTEDILIHNEQLWEPLYECYKSLVACKMEIIADDKLLDTMRRVRCFGLTLTQLDIRQESTIHTEALSEITRYLGLGDYETWSEEDKQAFLIKELNSRRPLIPRNWEPSPQTKEVLETCRVIAESPVGSIPTYVISMTRTPSDILAVYLLLKEADCPFTLPVTPLFETLNDLNNANGIMQQLFAINWYKGIIKNKQMIMIGYSDSAKDAGSLAAGWAQYRAQEALIKTCQDAGIALTLFHGRGGTVGRGGGPAKVALFSQPPGSLKDGLRVTEQGEMIRFKLGLPDLAIKTLSLYTDAILEANLLPPPAPKQEWRDLMDELSDISCNSYQGLVRREPDFIPYFYQATPEAELARLPLGSRPAKRRPNGGVESLRAIPWIFGWTQNRLMLPAWLGAGEALQQVIDNGKMDTLKAMYKDWPFFGTRISMLEMVFAKADLRMSQYYDERLVEDKLQILGKKLRSQLESDMNTILRISQDDHLMESLPDVAENIAMRNIYTNPLNLLQVELLHRTRKDEEHSSELELALMITISGIAAGMRNTG</sequence>
<feature type="active site" evidence="10 11">
    <location>
        <position position="138"/>
    </location>
</feature>